<dbReference type="InterPro" id="IPR054579">
    <property type="entry name" value="GCE-like_dom"/>
</dbReference>
<evidence type="ECO:0000313" key="13">
    <source>
        <dbReference type="Proteomes" id="UP000703269"/>
    </source>
</evidence>
<comment type="caution">
    <text evidence="12">The sequence shown here is derived from an EMBL/GenBank/DDBJ whole genome shotgun (WGS) entry which is preliminary data.</text>
</comment>
<reference evidence="12 13" key="1">
    <citation type="submission" date="2021-08" db="EMBL/GenBank/DDBJ databases">
        <title>Draft Genome Sequence of Phanerochaete sordida strain YK-624.</title>
        <authorList>
            <person name="Mori T."/>
            <person name="Dohra H."/>
            <person name="Suzuki T."/>
            <person name="Kawagishi H."/>
            <person name="Hirai H."/>
        </authorList>
    </citation>
    <scope>NUCLEOTIDE SEQUENCE [LARGE SCALE GENOMIC DNA]</scope>
    <source>
        <strain evidence="12 13">YK-624</strain>
    </source>
</reference>
<dbReference type="EC" id="3.1.1.117" evidence="9"/>
<evidence type="ECO:0000259" key="11">
    <source>
        <dbReference type="Pfam" id="PF22244"/>
    </source>
</evidence>
<proteinExistence type="inferred from homology"/>
<evidence type="ECO:0000256" key="10">
    <source>
        <dbReference type="SAM" id="SignalP"/>
    </source>
</evidence>
<organism evidence="12 13">
    <name type="scientific">Phanerochaete sordida</name>
    <dbReference type="NCBI Taxonomy" id="48140"/>
    <lineage>
        <taxon>Eukaryota</taxon>
        <taxon>Fungi</taxon>
        <taxon>Dikarya</taxon>
        <taxon>Basidiomycota</taxon>
        <taxon>Agaricomycotina</taxon>
        <taxon>Agaricomycetes</taxon>
        <taxon>Polyporales</taxon>
        <taxon>Phanerochaetaceae</taxon>
        <taxon>Phanerochaete</taxon>
    </lineage>
</organism>
<evidence type="ECO:0000256" key="8">
    <source>
        <dbReference type="ARBA" id="ARBA00024511"/>
    </source>
</evidence>
<evidence type="ECO:0000256" key="6">
    <source>
        <dbReference type="ARBA" id="ARBA00022801"/>
    </source>
</evidence>
<dbReference type="SUPFAM" id="SSF53474">
    <property type="entry name" value="alpha/beta-Hydrolases"/>
    <property type="match status" value="1"/>
</dbReference>
<feature type="domain" description="4-O-methyl-glucuronoyl methylesterase-like" evidence="11">
    <location>
        <begin position="107"/>
        <end position="336"/>
    </location>
</feature>
<sequence length="407" mass="44211">MAFRWLSFLLLALPVLSLPQPSGIEARALFCNTPANIPFNDDKLPDPFKFNDGTPVRSMTDWACRRSQISALVEGYEAGTLPPKPPVVTSTFSKSGLTGNLTVTAGFPGKTTTFSSPITFPNGTAPAAGWPLVIAYSGLSIPVPDGIAVLTYDNSAIGEQNDQSSRGVGQFFDVYGANATASSMTAWVWGLSRIIDVLEVTPAAHINTAKIAVTGCSRDGKGALMAGAFEERIALTIPQESGSGGDTCWRLSKFEQDSGDVVQQATEIVQENVWFSTNFDNFVFNISLLPYDHHLLAAMVAPRPLISYENTDFEWLSPLSAFGCMTAAHTVFEAMGIPDKHAFVQVGNHSHCDFPSDLNPTLFAFFDKFLLDKEANTTIFETNGLFNGTVWNPSQWINWTTPRFSPL</sequence>
<gene>
    <name evidence="12" type="ORF">PsYK624_159170</name>
</gene>
<keyword evidence="6" id="KW-0378">Hydrolase</keyword>
<dbReference type="InterPro" id="IPR029058">
    <property type="entry name" value="AB_hydrolase_fold"/>
</dbReference>
<evidence type="ECO:0000313" key="12">
    <source>
        <dbReference type="EMBL" id="GJE99646.1"/>
    </source>
</evidence>
<keyword evidence="13" id="KW-1185">Reference proteome</keyword>
<evidence type="ECO:0000256" key="7">
    <source>
        <dbReference type="ARBA" id="ARBA00023185"/>
    </source>
</evidence>
<keyword evidence="3" id="KW-0719">Serine esterase</keyword>
<keyword evidence="4" id="KW-0964">Secreted</keyword>
<keyword evidence="7" id="KW-0439">Lignin degradation</keyword>
<dbReference type="AlphaFoldDB" id="A0A9P3GRT7"/>
<evidence type="ECO:0000256" key="1">
    <source>
        <dbReference type="ARBA" id="ARBA00004613"/>
    </source>
</evidence>
<evidence type="ECO:0000256" key="2">
    <source>
        <dbReference type="ARBA" id="ARBA00010092"/>
    </source>
</evidence>
<evidence type="ECO:0000256" key="3">
    <source>
        <dbReference type="ARBA" id="ARBA00022487"/>
    </source>
</evidence>
<keyword evidence="5 10" id="KW-0732">Signal</keyword>
<dbReference type="GO" id="GO:0005576">
    <property type="term" value="C:extracellular region"/>
    <property type="evidence" value="ECO:0007669"/>
    <property type="project" value="UniProtKB-SubCell"/>
</dbReference>
<dbReference type="GO" id="GO:0046274">
    <property type="term" value="P:lignin catabolic process"/>
    <property type="evidence" value="ECO:0007669"/>
    <property type="project" value="UniProtKB-KW"/>
</dbReference>
<dbReference type="Pfam" id="PF22244">
    <property type="entry name" value="GCE_fung"/>
    <property type="match status" value="1"/>
</dbReference>
<dbReference type="Proteomes" id="UP000703269">
    <property type="component" value="Unassembled WGS sequence"/>
</dbReference>
<dbReference type="OrthoDB" id="3781271at2759"/>
<dbReference type="Gene3D" id="3.40.50.1820">
    <property type="entry name" value="alpha/beta hydrolase"/>
    <property type="match status" value="1"/>
</dbReference>
<evidence type="ECO:0000256" key="9">
    <source>
        <dbReference type="ARBA" id="ARBA00026105"/>
    </source>
</evidence>
<comment type="similarity">
    <text evidence="2">Belongs to the carbohydrate esterase 15 (CE15) family.</text>
</comment>
<dbReference type="EMBL" id="BPQB01000115">
    <property type="protein sequence ID" value="GJE99646.1"/>
    <property type="molecule type" value="Genomic_DNA"/>
</dbReference>
<comment type="catalytic activity">
    <reaction evidence="8">
        <text>a 4-O-methyl-alpha-D-glucuronosyl ester derivative + H2O = 4-O-methyl-alpha-D-glucuronate derivative + an alcohol + H(+)</text>
        <dbReference type="Rhea" id="RHEA:67452"/>
        <dbReference type="ChEBI" id="CHEBI:15377"/>
        <dbReference type="ChEBI" id="CHEBI:15378"/>
        <dbReference type="ChEBI" id="CHEBI:30879"/>
        <dbReference type="ChEBI" id="CHEBI:171667"/>
        <dbReference type="ChEBI" id="CHEBI:171668"/>
        <dbReference type="EC" id="3.1.1.117"/>
    </reaction>
    <physiologicalReaction direction="left-to-right" evidence="8">
        <dbReference type="Rhea" id="RHEA:67453"/>
    </physiologicalReaction>
</comment>
<dbReference type="GO" id="GO:0052689">
    <property type="term" value="F:carboxylic ester hydrolase activity"/>
    <property type="evidence" value="ECO:0007669"/>
    <property type="project" value="UniProtKB-KW"/>
</dbReference>
<comment type="subcellular location">
    <subcellularLocation>
        <location evidence="1">Secreted</location>
    </subcellularLocation>
</comment>
<feature type="chain" id="PRO_5040458242" description="(4-O-methyl)-D-glucuronate--lignin esterase" evidence="10">
    <location>
        <begin position="18"/>
        <end position="407"/>
    </location>
</feature>
<evidence type="ECO:0000256" key="5">
    <source>
        <dbReference type="ARBA" id="ARBA00022729"/>
    </source>
</evidence>
<accession>A0A9P3GRT7</accession>
<protein>
    <recommendedName>
        <fullName evidence="9">(4-O-methyl)-D-glucuronate--lignin esterase</fullName>
        <ecNumber evidence="9">3.1.1.117</ecNumber>
    </recommendedName>
</protein>
<name>A0A9P3GRT7_9APHY</name>
<evidence type="ECO:0000256" key="4">
    <source>
        <dbReference type="ARBA" id="ARBA00022525"/>
    </source>
</evidence>
<feature type="signal peptide" evidence="10">
    <location>
        <begin position="1"/>
        <end position="17"/>
    </location>
</feature>